<evidence type="ECO:0008006" key="3">
    <source>
        <dbReference type="Google" id="ProtNLM"/>
    </source>
</evidence>
<protein>
    <recommendedName>
        <fullName evidence="3">VapB-type antitoxin</fullName>
    </recommendedName>
</protein>
<dbReference type="HOGENOM" id="CLU_175270_2_0_2"/>
<accession>I3TF96</accession>
<name>I3TF96_THEC1</name>
<dbReference type="eggNOG" id="arCOG02217">
    <property type="taxonomic scope" value="Archaea"/>
</dbReference>
<gene>
    <name evidence="1" type="ordered locus">TCELL_1011</name>
</gene>
<keyword evidence="2" id="KW-1185">Reference proteome</keyword>
<sequence length="75" mass="8737">MKTVVVCVRVREEVKKLLEESGVDISEEVKRFLEELAARVKTRKYVKVWDELLSKVKPAEEGFSALSVREDRESR</sequence>
<organism evidence="1 2">
    <name type="scientific">Thermogladius calderae (strain DSM 22663 / VKM B-2946 / 1633)</name>
    <dbReference type="NCBI Taxonomy" id="1184251"/>
    <lineage>
        <taxon>Archaea</taxon>
        <taxon>Thermoproteota</taxon>
        <taxon>Thermoprotei</taxon>
        <taxon>Desulfurococcales</taxon>
        <taxon>Desulfurococcaceae</taxon>
        <taxon>Thermogladius</taxon>
    </lineage>
</organism>
<dbReference type="KEGG" id="thg:TCELL_1011"/>
<dbReference type="Proteomes" id="UP000005270">
    <property type="component" value="Chromosome"/>
</dbReference>
<evidence type="ECO:0000313" key="2">
    <source>
        <dbReference type="Proteomes" id="UP000005270"/>
    </source>
</evidence>
<dbReference type="PANTHER" id="PTHR42244:SF2">
    <property type="entry name" value="ANTITOXIN VAPB3-RELATED"/>
    <property type="match status" value="1"/>
</dbReference>
<dbReference type="EMBL" id="CP003531">
    <property type="protein sequence ID" value="AFK51434.1"/>
    <property type="molecule type" value="Genomic_DNA"/>
</dbReference>
<dbReference type="InParanoid" id="I3TF96"/>
<dbReference type="AlphaFoldDB" id="I3TF96"/>
<proteinExistence type="predicted"/>
<reference evidence="1 2" key="1">
    <citation type="journal article" date="2012" name="J. Bacteriol.">
        <title>Complete genome sequence of the hyperthermophilic cellulolytic Crenarchaeon 'Thermogladius cellulolyticus' 1633.</title>
        <authorList>
            <person name="Mardanov A.V."/>
            <person name="Kochetkova T.V."/>
            <person name="Beletsky A.V."/>
            <person name="Bonch-Osmolovskaya E.A."/>
            <person name="Ravin N.V."/>
            <person name="Skryabin K.G."/>
        </authorList>
    </citation>
    <scope>NUCLEOTIDE SEQUENCE [LARGE SCALE GENOMIC DNA]</scope>
    <source>
        <strain evidence="2">DSM 22663 / VKM B-2946 / 1633</strain>
    </source>
</reference>
<evidence type="ECO:0000313" key="1">
    <source>
        <dbReference type="EMBL" id="AFK51434.1"/>
    </source>
</evidence>
<dbReference type="PANTHER" id="PTHR42244">
    <property type="entry name" value="ANTITOXIN VAPB3-RELATED"/>
    <property type="match status" value="1"/>
</dbReference>
<dbReference type="InterPro" id="IPR039709">
    <property type="entry name" value="VapB3-like"/>
</dbReference>
<dbReference type="STRING" id="1184251.TCELL_1011"/>